<evidence type="ECO:0000256" key="7">
    <source>
        <dbReference type="ARBA" id="ARBA00022630"/>
    </source>
</evidence>
<dbReference type="KEGG" id="dhe:111605262"/>
<dbReference type="PIRSF" id="PIRSF000362">
    <property type="entry name" value="FNR"/>
    <property type="match status" value="1"/>
</dbReference>
<feature type="binding site" evidence="14">
    <location>
        <position position="392"/>
    </location>
    <ligand>
        <name>FAD</name>
        <dbReference type="ChEBI" id="CHEBI:57692"/>
    </ligand>
</feature>
<dbReference type="Gene3D" id="3.50.50.60">
    <property type="entry name" value="FAD/NAD(P)-binding domain"/>
    <property type="match status" value="1"/>
</dbReference>
<dbReference type="GO" id="GO:0005739">
    <property type="term" value="C:mitochondrion"/>
    <property type="evidence" value="ECO:0007669"/>
    <property type="project" value="UniProtKB-SubCell"/>
</dbReference>
<dbReference type="AlphaFoldDB" id="A0A6J1MJ54"/>
<feature type="binding site" evidence="15">
    <location>
        <position position="399"/>
    </location>
    <ligand>
        <name>NADP(+)</name>
        <dbReference type="ChEBI" id="CHEBI:58349"/>
    </ligand>
</feature>
<dbReference type="EC" id="1.18.1.6" evidence="4 13"/>
<keyword evidence="11 13" id="KW-0560">Oxidoreductase</keyword>
<feature type="binding site" evidence="14">
    <location>
        <position position="114"/>
    </location>
    <ligand>
        <name>FAD</name>
        <dbReference type="ChEBI" id="CHEBI:57692"/>
    </ligand>
</feature>
<evidence type="ECO:0000256" key="10">
    <source>
        <dbReference type="ARBA" id="ARBA00022982"/>
    </source>
</evidence>
<reference evidence="17" key="1">
    <citation type="submission" date="2025-08" db="UniProtKB">
        <authorList>
            <consortium name="RefSeq"/>
        </authorList>
    </citation>
    <scope>IDENTIFICATION</scope>
    <source>
        <strain evidence="17">15085-1641.00</strain>
        <tissue evidence="17">Whole body</tissue>
    </source>
</reference>
<keyword evidence="7 13" id="KW-0285">Flavoprotein</keyword>
<keyword evidence="9 13" id="KW-0521">NADP</keyword>
<dbReference type="GO" id="GO:0008203">
    <property type="term" value="P:cholesterol metabolic process"/>
    <property type="evidence" value="ECO:0007669"/>
    <property type="project" value="UniProtKB-UniPathway"/>
</dbReference>
<dbReference type="SUPFAM" id="SSF51971">
    <property type="entry name" value="Nucleotide-binding domain"/>
    <property type="match status" value="1"/>
</dbReference>
<gene>
    <name evidence="17" type="primary">LOC111605262</name>
</gene>
<name>A0A6J1MJ54_DROHY</name>
<feature type="binding site" evidence="15">
    <location>
        <begin position="229"/>
        <end position="230"/>
    </location>
    <ligand>
        <name>NADP(+)</name>
        <dbReference type="ChEBI" id="CHEBI:58349"/>
    </ligand>
</feature>
<proteinExistence type="inferred from homology"/>
<dbReference type="PANTHER" id="PTHR48467:SF1">
    <property type="entry name" value="GLUTAMATE SYNTHASE 1 [NADH], CHLOROPLASTIC-LIKE"/>
    <property type="match status" value="1"/>
</dbReference>
<protein>
    <recommendedName>
        <fullName evidence="5 13">NADPH:adrenodoxin oxidoreductase, mitochondrial</fullName>
        <ecNumber evidence="4 13">1.18.1.6</ecNumber>
    </recommendedName>
</protein>
<feature type="binding site" evidence="14">
    <location>
        <position position="78"/>
    </location>
    <ligand>
        <name>FAD</name>
        <dbReference type="ChEBI" id="CHEBI:57692"/>
    </ligand>
</feature>
<feature type="binding site" evidence="15">
    <location>
        <begin position="185"/>
        <end position="188"/>
    </location>
    <ligand>
        <name>NADP(+)</name>
        <dbReference type="ChEBI" id="CHEBI:58349"/>
    </ligand>
</feature>
<dbReference type="FunFam" id="3.50.50.60:FF:000229">
    <property type="entry name" value="NADPH:adrenodoxin oxidoreductase, mitochondrial"/>
    <property type="match status" value="1"/>
</dbReference>
<dbReference type="CTD" id="36203"/>
<keyword evidence="8 13" id="KW-0274">FAD</keyword>
<evidence type="ECO:0000256" key="2">
    <source>
        <dbReference type="ARBA" id="ARBA00004731"/>
    </source>
</evidence>
<keyword evidence="13" id="KW-0496">Mitochondrion</keyword>
<keyword evidence="6" id="KW-0813">Transport</keyword>
<evidence type="ECO:0000256" key="6">
    <source>
        <dbReference type="ARBA" id="ARBA00022448"/>
    </source>
</evidence>
<evidence type="ECO:0000256" key="3">
    <source>
        <dbReference type="ARBA" id="ARBA00008312"/>
    </source>
</evidence>
<evidence type="ECO:0000256" key="5">
    <source>
        <dbReference type="ARBA" id="ARBA00016287"/>
    </source>
</evidence>
<sequence length="479" mass="52890">MSFAKNLVYSRLKLLNKYSRSVNTSAIRLQNVQQVTTGKRICIVGAGPAGFYAAQYLLKQLSDCTVDIVEKLPVPFGLVRFGVAPDHPEVKNVINTFTKTAENPRLRFFGNVSLGQDISLQELRQRYHAVLLTYGADQDRELQLQNEQEQHVISARKFVAWYNGLPGAEQLQPDLSGRDVTIVGQGNVAVDVARVLLSPIDKLKITDTTEYALEALARSQVQRVHLVGRRGPLQAAFTIKELREMLKLPNVTTNWRSSDFTGIAEQLEQLQRPRRRLTELMLKSLSEQSTRSSTAAAGRQFLPVFLRAPKAISAKEMEFAVTQLREGVAVATDATECLPADLILRSIGYKSSCADAGINFDPQRGHVRHEQGRVLKDGEEKSVEPGLYVAGWLASGPTGVILTTMNGAFAVAKTICDDITAKAFDTASTKPGFEVGSQRIVSWDGWLRIDQQECEAGKSKGKPREKIVDIEHMLTIAGV</sequence>
<evidence type="ECO:0000256" key="1">
    <source>
        <dbReference type="ARBA" id="ARBA00001974"/>
    </source>
</evidence>
<dbReference type="InterPro" id="IPR021163">
    <property type="entry name" value="Ferredox_Rdtase_adrenod"/>
</dbReference>
<evidence type="ECO:0000256" key="13">
    <source>
        <dbReference type="PIRNR" id="PIRNR000362"/>
    </source>
</evidence>
<evidence type="ECO:0000256" key="14">
    <source>
        <dbReference type="PIRSR" id="PIRSR000362-1"/>
    </source>
</evidence>
<comment type="catalytic activity">
    <reaction evidence="12 13">
        <text>2 reduced [adrenodoxin] + NADP(+) + H(+) = 2 oxidized [adrenodoxin] + NADPH</text>
        <dbReference type="Rhea" id="RHEA:42312"/>
        <dbReference type="Rhea" id="RHEA-COMP:9998"/>
        <dbReference type="Rhea" id="RHEA-COMP:9999"/>
        <dbReference type="ChEBI" id="CHEBI:15378"/>
        <dbReference type="ChEBI" id="CHEBI:33737"/>
        <dbReference type="ChEBI" id="CHEBI:33738"/>
        <dbReference type="ChEBI" id="CHEBI:57783"/>
        <dbReference type="ChEBI" id="CHEBI:58349"/>
        <dbReference type="EC" id="1.18.1.6"/>
    </reaction>
</comment>
<evidence type="ECO:0000313" key="16">
    <source>
        <dbReference type="Proteomes" id="UP000504633"/>
    </source>
</evidence>
<comment type="pathway">
    <text evidence="2">Steroid metabolism; cholesterol metabolism.</text>
</comment>
<evidence type="ECO:0000256" key="4">
    <source>
        <dbReference type="ARBA" id="ARBA00013219"/>
    </source>
</evidence>
<dbReference type="OMA" id="RFNFIGN"/>
<comment type="similarity">
    <text evidence="3 13">Belongs to the ferredoxin--NADP reductase type 1 family.</text>
</comment>
<dbReference type="InterPro" id="IPR036188">
    <property type="entry name" value="FAD/NAD-bd_sf"/>
</dbReference>
<evidence type="ECO:0000313" key="17">
    <source>
        <dbReference type="RefSeq" id="XP_023179469.2"/>
    </source>
</evidence>
<feature type="binding site" evidence="15">
    <location>
        <position position="241"/>
    </location>
    <ligand>
        <name>NADP(+)</name>
        <dbReference type="ChEBI" id="CHEBI:58349"/>
    </ligand>
</feature>
<dbReference type="PRINTS" id="PR00419">
    <property type="entry name" value="ADXRDTASE"/>
</dbReference>
<evidence type="ECO:0000256" key="8">
    <source>
        <dbReference type="ARBA" id="ARBA00022827"/>
    </source>
</evidence>
<comment type="subcellular location">
    <subcellularLocation>
        <location evidence="13">Mitochondrion</location>
    </subcellularLocation>
</comment>
<evidence type="ECO:0000256" key="11">
    <source>
        <dbReference type="ARBA" id="ARBA00023002"/>
    </source>
</evidence>
<dbReference type="InterPro" id="IPR055275">
    <property type="entry name" value="Ferredox_Rdtase"/>
</dbReference>
<keyword evidence="16" id="KW-1185">Reference proteome</keyword>
<feature type="binding site" evidence="14">
    <location>
        <begin position="399"/>
        <end position="401"/>
    </location>
    <ligand>
        <name>FAD</name>
        <dbReference type="ChEBI" id="CHEBI:57692"/>
    </ligand>
</feature>
<feature type="binding site" evidence="14">
    <location>
        <position position="70"/>
    </location>
    <ligand>
        <name>FAD</name>
        <dbReference type="ChEBI" id="CHEBI:57692"/>
    </ligand>
</feature>
<organism evidence="16 17">
    <name type="scientific">Drosophila hydei</name>
    <name type="common">Fruit fly</name>
    <dbReference type="NCBI Taxonomy" id="7224"/>
    <lineage>
        <taxon>Eukaryota</taxon>
        <taxon>Metazoa</taxon>
        <taxon>Ecdysozoa</taxon>
        <taxon>Arthropoda</taxon>
        <taxon>Hexapoda</taxon>
        <taxon>Insecta</taxon>
        <taxon>Pterygota</taxon>
        <taxon>Neoptera</taxon>
        <taxon>Endopterygota</taxon>
        <taxon>Diptera</taxon>
        <taxon>Brachycera</taxon>
        <taxon>Muscomorpha</taxon>
        <taxon>Ephydroidea</taxon>
        <taxon>Drosophilidae</taxon>
        <taxon>Drosophila</taxon>
    </lineage>
</organism>
<dbReference type="Proteomes" id="UP000504633">
    <property type="component" value="Unplaced"/>
</dbReference>
<comment type="cofactor">
    <cofactor evidence="1 13 14">
        <name>FAD</name>
        <dbReference type="ChEBI" id="CHEBI:57692"/>
    </cofactor>
</comment>
<dbReference type="RefSeq" id="XP_023179469.2">
    <property type="nucleotide sequence ID" value="XM_023323701.2"/>
</dbReference>
<feature type="binding site" evidence="14">
    <location>
        <position position="49"/>
    </location>
    <ligand>
        <name>FAD</name>
        <dbReference type="ChEBI" id="CHEBI:57692"/>
    </ligand>
</feature>
<evidence type="ECO:0000256" key="12">
    <source>
        <dbReference type="ARBA" id="ARBA00048933"/>
    </source>
</evidence>
<dbReference type="Pfam" id="PF13450">
    <property type="entry name" value="NAD_binding_8"/>
    <property type="match status" value="1"/>
</dbReference>
<dbReference type="GO" id="GO:0016491">
    <property type="term" value="F:oxidoreductase activity"/>
    <property type="evidence" value="ECO:0007669"/>
    <property type="project" value="UniProtKB-KW"/>
</dbReference>
<keyword evidence="10" id="KW-0249">Electron transport</keyword>
<accession>A0A6J1MJ54</accession>
<evidence type="ECO:0000256" key="15">
    <source>
        <dbReference type="PIRSR" id="PIRSR000362-2"/>
    </source>
</evidence>
<dbReference type="OrthoDB" id="333024at2759"/>
<dbReference type="GeneID" id="111605262"/>
<dbReference type="UniPathway" id="UPA00296"/>
<dbReference type="PANTHER" id="PTHR48467">
    <property type="entry name" value="GLUTAMATE SYNTHASE 1 [NADH], CHLOROPLASTIC-LIKE"/>
    <property type="match status" value="1"/>
</dbReference>
<dbReference type="Gene3D" id="3.40.50.720">
    <property type="entry name" value="NAD(P)-binding Rossmann-like Domain"/>
    <property type="match status" value="1"/>
</dbReference>
<evidence type="ECO:0000256" key="9">
    <source>
        <dbReference type="ARBA" id="ARBA00022857"/>
    </source>
</evidence>